<feature type="domain" description="Cilia- and flagella-associated protein 61 N-terminal" evidence="1">
    <location>
        <begin position="3"/>
        <end position="154"/>
    </location>
</feature>
<reference evidence="2" key="1">
    <citation type="submission" date="2025-08" db="UniProtKB">
        <authorList>
            <consortium name="RefSeq"/>
        </authorList>
    </citation>
    <scope>IDENTIFICATION</scope>
</reference>
<dbReference type="OrthoDB" id="382863at2759"/>
<dbReference type="AlphaFoldDB" id="A0A6P4FVA6"/>
<gene>
    <name evidence="2" type="primary">LOC108051505</name>
</gene>
<dbReference type="Pfam" id="PF16092">
    <property type="entry name" value="CFAP61_N"/>
    <property type="match status" value="1"/>
</dbReference>
<dbReference type="RefSeq" id="XP_016989121.1">
    <property type="nucleotide sequence ID" value="XM_017133632.1"/>
</dbReference>
<dbReference type="InterPro" id="IPR032151">
    <property type="entry name" value="CFAP61_N"/>
</dbReference>
<dbReference type="PANTHER" id="PTHR21178">
    <property type="entry name" value="CILIA- AND FLAGELLA-ASSOCIATED PROTEIN 61"/>
    <property type="match status" value="1"/>
</dbReference>
<sequence>MVLVEIIKEVFYRESRVCYLIAVRTPFVRQPSHFIESFDDLEKLSEVFYPKEFSSEKNSNTQALYIVDRAVLLPKMTYRKALAEDNDDIIALQEIEMPELREELGDYYIAEEVMRQDSEAEKSFLVVAETSNQCEETEMVLFLWMTTDIDILFANSDLKDS</sequence>
<evidence type="ECO:0000259" key="1">
    <source>
        <dbReference type="Pfam" id="PF16092"/>
    </source>
</evidence>
<dbReference type="InterPro" id="IPR038884">
    <property type="entry name" value="CFAP61"/>
</dbReference>
<organism evidence="2">
    <name type="scientific">Drosophila rhopaloa</name>
    <name type="common">Fruit fly</name>
    <dbReference type="NCBI Taxonomy" id="1041015"/>
    <lineage>
        <taxon>Eukaryota</taxon>
        <taxon>Metazoa</taxon>
        <taxon>Ecdysozoa</taxon>
        <taxon>Arthropoda</taxon>
        <taxon>Hexapoda</taxon>
        <taxon>Insecta</taxon>
        <taxon>Pterygota</taxon>
        <taxon>Neoptera</taxon>
        <taxon>Endopterygota</taxon>
        <taxon>Diptera</taxon>
        <taxon>Brachycera</taxon>
        <taxon>Muscomorpha</taxon>
        <taxon>Ephydroidea</taxon>
        <taxon>Drosophilidae</taxon>
        <taxon>Drosophila</taxon>
        <taxon>Sophophora</taxon>
    </lineage>
</organism>
<dbReference type="PANTHER" id="PTHR21178:SF8">
    <property type="entry name" value="CILIA- AND FLAGELLA-ASSOCIATED PROTEIN 61"/>
    <property type="match status" value="1"/>
</dbReference>
<proteinExistence type="predicted"/>
<name>A0A6P4FVA6_DRORH</name>
<accession>A0A6P4FVA6</accession>
<evidence type="ECO:0000313" key="2">
    <source>
        <dbReference type="RefSeq" id="XP_016989121.1"/>
    </source>
</evidence>
<protein>
    <submittedName>
        <fullName evidence="2">Uncharacterized protein LOC108051505</fullName>
    </submittedName>
</protein>